<dbReference type="EC" id="7.2.2.13" evidence="14"/>
<dbReference type="Pfam" id="PF00690">
    <property type="entry name" value="Cation_ATPase_N"/>
    <property type="match status" value="1"/>
</dbReference>
<feature type="transmembrane region" description="Helical" evidence="15">
    <location>
        <begin position="271"/>
        <end position="294"/>
    </location>
</feature>
<sequence>VLARDGPNALSPPRTTPEWVKFCKNLFGGFALLLWGLTKAKAAEVLARDGPNALSPPRTTPEWVKFCKNLFGGFALLLWLYLGIVLMTVVVITGCFQYYQESKSSKIMESFKSMVPTFALVHRDGQKQQIRTEDLVVGDIIEVKGGDRVPADIRIITAFGFKVDNSSLTGESEPQSRSPECTNENPLETRNIAFFSTNAVEGTAKGIVICTGDRTVMGRIAHLASGLDTGMTPIAREIEHFIHLITGVAVFLGVSFFIIAFILGYHWLTAVVFLIGIIVANVPEGLIATVTVCLTLTAKRMASKNCLVKNLEAVETLGSTSTICSDKTGTLTQNRMTVAHMWYVVFLT</sequence>
<keyword evidence="10 15" id="KW-0472">Membrane</keyword>
<comment type="subunit">
    <text evidence="13">The sodium/potassium-transporting ATPase is composed of a catalytic alpha subunit, an auxiliary non-catalytic beta subunit and an additional regulatory subunit.</text>
</comment>
<dbReference type="AlphaFoldDB" id="A0A3P7LMB4"/>
<dbReference type="GO" id="GO:0006883">
    <property type="term" value="P:intracellular sodium ion homeostasis"/>
    <property type="evidence" value="ECO:0007669"/>
    <property type="project" value="TreeGrafter"/>
</dbReference>
<dbReference type="InterPro" id="IPR059000">
    <property type="entry name" value="ATPase_P-type_domA"/>
</dbReference>
<keyword evidence="6" id="KW-0067">ATP-binding</keyword>
<keyword evidence="7" id="KW-1278">Translocase</keyword>
<dbReference type="InterPro" id="IPR023299">
    <property type="entry name" value="ATPase_P-typ_cyto_dom_N"/>
</dbReference>
<dbReference type="NCBIfam" id="TIGR01494">
    <property type="entry name" value="ATPase_P-type"/>
    <property type="match status" value="1"/>
</dbReference>
<evidence type="ECO:0000256" key="14">
    <source>
        <dbReference type="ARBA" id="ARBA00039096"/>
    </source>
</evidence>
<dbReference type="GO" id="GO:0030007">
    <property type="term" value="P:intracellular potassium ion homeostasis"/>
    <property type="evidence" value="ECO:0007669"/>
    <property type="project" value="TreeGrafter"/>
</dbReference>
<evidence type="ECO:0000256" key="12">
    <source>
        <dbReference type="ARBA" id="ARBA00037422"/>
    </source>
</evidence>
<protein>
    <recommendedName>
        <fullName evidence="14">Na(+)/K(+)-exchanging ATPase</fullName>
        <ecNumber evidence="14">7.2.2.13</ecNumber>
    </recommendedName>
</protein>
<dbReference type="InterPro" id="IPR023214">
    <property type="entry name" value="HAD_sf"/>
</dbReference>
<evidence type="ECO:0000256" key="10">
    <source>
        <dbReference type="ARBA" id="ARBA00023136"/>
    </source>
</evidence>
<evidence type="ECO:0000313" key="18">
    <source>
        <dbReference type="Proteomes" id="UP000270094"/>
    </source>
</evidence>
<dbReference type="PRINTS" id="PR00119">
    <property type="entry name" value="CATATPASE"/>
</dbReference>
<evidence type="ECO:0000256" key="7">
    <source>
        <dbReference type="ARBA" id="ARBA00022967"/>
    </source>
</evidence>
<organism evidence="17 18">
    <name type="scientific">Strongylus vulgaris</name>
    <name type="common">Blood worm</name>
    <dbReference type="NCBI Taxonomy" id="40348"/>
    <lineage>
        <taxon>Eukaryota</taxon>
        <taxon>Metazoa</taxon>
        <taxon>Ecdysozoa</taxon>
        <taxon>Nematoda</taxon>
        <taxon>Chromadorea</taxon>
        <taxon>Rhabditida</taxon>
        <taxon>Rhabditina</taxon>
        <taxon>Rhabditomorpha</taxon>
        <taxon>Strongyloidea</taxon>
        <taxon>Strongylidae</taxon>
        <taxon>Strongylus</taxon>
    </lineage>
</organism>
<evidence type="ECO:0000256" key="11">
    <source>
        <dbReference type="ARBA" id="ARBA00023201"/>
    </source>
</evidence>
<dbReference type="Gene3D" id="2.70.150.10">
    <property type="entry name" value="Calcium-transporting ATPase, cytoplasmic transduction domain A"/>
    <property type="match status" value="1"/>
</dbReference>
<dbReference type="GO" id="GO:0005886">
    <property type="term" value="C:plasma membrane"/>
    <property type="evidence" value="ECO:0007669"/>
    <property type="project" value="UniProtKB-SubCell"/>
</dbReference>
<evidence type="ECO:0000256" key="15">
    <source>
        <dbReference type="SAM" id="Phobius"/>
    </source>
</evidence>
<keyword evidence="3" id="KW-0740">Sodium/potassium transport</keyword>
<keyword evidence="11" id="KW-0813">Transport</keyword>
<dbReference type="FunFam" id="1.20.1110.10:FF:000095">
    <property type="entry name" value="Sodium/potassium-transporting ATPase subunit alpha-1"/>
    <property type="match status" value="1"/>
</dbReference>
<keyword evidence="11" id="KW-0406">Ion transport</keyword>
<evidence type="ECO:0000256" key="5">
    <source>
        <dbReference type="ARBA" id="ARBA00022741"/>
    </source>
</evidence>
<dbReference type="InterPro" id="IPR004014">
    <property type="entry name" value="ATPase_P-typ_cation-transptr_N"/>
</dbReference>
<dbReference type="InterPro" id="IPR050510">
    <property type="entry name" value="Cation_transp_ATPase_P-type"/>
</dbReference>
<dbReference type="Gene3D" id="3.40.50.1000">
    <property type="entry name" value="HAD superfamily/HAD-like"/>
    <property type="match status" value="1"/>
</dbReference>
<dbReference type="PROSITE" id="PS00154">
    <property type="entry name" value="ATPASE_E1_E2"/>
    <property type="match status" value="1"/>
</dbReference>
<keyword evidence="5" id="KW-0547">Nucleotide-binding</keyword>
<evidence type="ECO:0000256" key="8">
    <source>
        <dbReference type="ARBA" id="ARBA00022989"/>
    </source>
</evidence>
<keyword evidence="3" id="KW-0630">Potassium</keyword>
<dbReference type="GO" id="GO:1990573">
    <property type="term" value="P:potassium ion import across plasma membrane"/>
    <property type="evidence" value="ECO:0007669"/>
    <property type="project" value="TreeGrafter"/>
</dbReference>
<dbReference type="GO" id="GO:0005391">
    <property type="term" value="F:P-type sodium:potassium-exchanging transporter activity"/>
    <property type="evidence" value="ECO:0007669"/>
    <property type="project" value="UniProtKB-EC"/>
</dbReference>
<proteinExistence type="predicted"/>
<keyword evidence="2" id="KW-1003">Cell membrane</keyword>
<dbReference type="GO" id="GO:0005524">
    <property type="term" value="F:ATP binding"/>
    <property type="evidence" value="ECO:0007669"/>
    <property type="project" value="UniProtKB-KW"/>
</dbReference>
<evidence type="ECO:0000256" key="4">
    <source>
        <dbReference type="ARBA" id="ARBA00022692"/>
    </source>
</evidence>
<evidence type="ECO:0000256" key="9">
    <source>
        <dbReference type="ARBA" id="ARBA00023053"/>
    </source>
</evidence>
<evidence type="ECO:0000259" key="16">
    <source>
        <dbReference type="SMART" id="SM00831"/>
    </source>
</evidence>
<keyword evidence="3" id="KW-0633">Potassium transport</keyword>
<dbReference type="Proteomes" id="UP000270094">
    <property type="component" value="Unassembled WGS sequence"/>
</dbReference>
<dbReference type="InterPro" id="IPR001757">
    <property type="entry name" value="P_typ_ATPase"/>
</dbReference>
<evidence type="ECO:0000256" key="13">
    <source>
        <dbReference type="ARBA" id="ARBA00038795"/>
    </source>
</evidence>
<gene>
    <name evidence="17" type="ORF">SVUK_LOCUS18663</name>
</gene>
<dbReference type="PANTHER" id="PTHR43294">
    <property type="entry name" value="SODIUM/POTASSIUM-TRANSPORTING ATPASE SUBUNIT ALPHA"/>
    <property type="match status" value="1"/>
</dbReference>
<dbReference type="FunFam" id="2.70.150.10:FF:000003">
    <property type="entry name" value="Sodium/potassium-transporting ATPase subunit alpha"/>
    <property type="match status" value="1"/>
</dbReference>
<dbReference type="InterPro" id="IPR008250">
    <property type="entry name" value="ATPase_P-typ_transduc_dom_A_sf"/>
</dbReference>
<feature type="non-terminal residue" evidence="17">
    <location>
        <position position="1"/>
    </location>
</feature>
<accession>A0A3P7LMB4</accession>
<dbReference type="Pfam" id="PF00122">
    <property type="entry name" value="E1-E2_ATPase"/>
    <property type="match status" value="1"/>
</dbReference>
<dbReference type="InterPro" id="IPR023298">
    <property type="entry name" value="ATPase_P-typ_TM_dom_sf"/>
</dbReference>
<dbReference type="SMART" id="SM00831">
    <property type="entry name" value="Cation_ATPase_N"/>
    <property type="match status" value="1"/>
</dbReference>
<dbReference type="OrthoDB" id="3352408at2759"/>
<dbReference type="SUPFAM" id="SSF56784">
    <property type="entry name" value="HAD-like"/>
    <property type="match status" value="1"/>
</dbReference>
<dbReference type="GO" id="GO:0036376">
    <property type="term" value="P:sodium ion export across plasma membrane"/>
    <property type="evidence" value="ECO:0007669"/>
    <property type="project" value="TreeGrafter"/>
</dbReference>
<dbReference type="GO" id="GO:0016887">
    <property type="term" value="F:ATP hydrolysis activity"/>
    <property type="evidence" value="ECO:0007669"/>
    <property type="project" value="InterPro"/>
</dbReference>
<dbReference type="FunFam" id="3.40.50.1000:FF:000001">
    <property type="entry name" value="Phospholipid-transporting ATPase IC"/>
    <property type="match status" value="1"/>
</dbReference>
<keyword evidence="18" id="KW-1185">Reference proteome</keyword>
<feature type="domain" description="Cation-transporting P-type ATPase N-terminal" evidence="16">
    <location>
        <begin position="28"/>
        <end position="90"/>
    </location>
</feature>
<dbReference type="SUPFAM" id="SSF81653">
    <property type="entry name" value="Calcium ATPase, transduction domain A"/>
    <property type="match status" value="1"/>
</dbReference>
<dbReference type="PRINTS" id="PR00121">
    <property type="entry name" value="NAKATPASE"/>
</dbReference>
<evidence type="ECO:0000256" key="1">
    <source>
        <dbReference type="ARBA" id="ARBA00004651"/>
    </source>
</evidence>
<feature type="transmembrane region" description="Helical" evidence="15">
    <location>
        <begin position="241"/>
        <end position="265"/>
    </location>
</feature>
<feature type="transmembrane region" description="Helical" evidence="15">
    <location>
        <begin position="78"/>
        <end position="99"/>
    </location>
</feature>
<dbReference type="PANTHER" id="PTHR43294:SF13">
    <property type="entry name" value="SODIUM_POTASSIUM-TRANSPORTING ATPASE SUBUNIT ALPHA"/>
    <property type="match status" value="1"/>
</dbReference>
<keyword evidence="11" id="KW-0739">Sodium transport</keyword>
<comment type="function">
    <text evidence="12">This is the catalytic component of the active enzyme, which catalyzes the hydrolysis of ATP coupled with the exchange of sodium and potassium ions across the plasma membrane. This action creates the electrochemical gradient of sodium and potassium ions, providing the energy for active transport of various nutrients.</text>
</comment>
<evidence type="ECO:0000256" key="6">
    <source>
        <dbReference type="ARBA" id="ARBA00022840"/>
    </source>
</evidence>
<dbReference type="InterPro" id="IPR018303">
    <property type="entry name" value="ATPase_P-typ_P_site"/>
</dbReference>
<keyword evidence="4 15" id="KW-0812">Transmembrane</keyword>
<dbReference type="EMBL" id="UYYB01124490">
    <property type="protein sequence ID" value="VDM83665.1"/>
    <property type="molecule type" value="Genomic_DNA"/>
</dbReference>
<evidence type="ECO:0000313" key="17">
    <source>
        <dbReference type="EMBL" id="VDM83665.1"/>
    </source>
</evidence>
<dbReference type="InterPro" id="IPR036412">
    <property type="entry name" value="HAD-like_sf"/>
</dbReference>
<dbReference type="Gene3D" id="1.20.1110.10">
    <property type="entry name" value="Calcium-transporting ATPase, transmembrane domain"/>
    <property type="match status" value="1"/>
</dbReference>
<name>A0A3P7LMB4_STRVU</name>
<reference evidence="17 18" key="1">
    <citation type="submission" date="2018-11" db="EMBL/GenBank/DDBJ databases">
        <authorList>
            <consortium name="Pathogen Informatics"/>
        </authorList>
    </citation>
    <scope>NUCLEOTIDE SEQUENCE [LARGE SCALE GENOMIC DNA]</scope>
</reference>
<evidence type="ECO:0000256" key="3">
    <source>
        <dbReference type="ARBA" id="ARBA00022607"/>
    </source>
</evidence>
<evidence type="ECO:0000256" key="2">
    <source>
        <dbReference type="ARBA" id="ARBA00022475"/>
    </source>
</evidence>
<keyword evidence="9" id="KW-0915">Sodium</keyword>
<keyword evidence="8 15" id="KW-1133">Transmembrane helix</keyword>
<comment type="subcellular location">
    <subcellularLocation>
        <location evidence="1">Cell membrane</location>
        <topology evidence="1">Multi-pass membrane protein</topology>
    </subcellularLocation>
</comment>
<dbReference type="Gene3D" id="3.40.1110.10">
    <property type="entry name" value="Calcium-transporting ATPase, cytoplasmic domain N"/>
    <property type="match status" value="1"/>
</dbReference>
<dbReference type="GO" id="GO:1902600">
    <property type="term" value="P:proton transmembrane transport"/>
    <property type="evidence" value="ECO:0007669"/>
    <property type="project" value="TreeGrafter"/>
</dbReference>
<dbReference type="SUPFAM" id="SSF81665">
    <property type="entry name" value="Calcium ATPase, transmembrane domain M"/>
    <property type="match status" value="1"/>
</dbReference>